<proteinExistence type="predicted"/>
<dbReference type="AlphaFoldDB" id="A0AAV2N0V5"/>
<protein>
    <submittedName>
        <fullName evidence="1">Uncharacterized protein</fullName>
    </submittedName>
</protein>
<evidence type="ECO:0000313" key="1">
    <source>
        <dbReference type="EMBL" id="CAL1673370.1"/>
    </source>
</evidence>
<organism evidence="1 2">
    <name type="scientific">Lasius platythorax</name>
    <dbReference type="NCBI Taxonomy" id="488582"/>
    <lineage>
        <taxon>Eukaryota</taxon>
        <taxon>Metazoa</taxon>
        <taxon>Ecdysozoa</taxon>
        <taxon>Arthropoda</taxon>
        <taxon>Hexapoda</taxon>
        <taxon>Insecta</taxon>
        <taxon>Pterygota</taxon>
        <taxon>Neoptera</taxon>
        <taxon>Endopterygota</taxon>
        <taxon>Hymenoptera</taxon>
        <taxon>Apocrita</taxon>
        <taxon>Aculeata</taxon>
        <taxon>Formicoidea</taxon>
        <taxon>Formicidae</taxon>
        <taxon>Formicinae</taxon>
        <taxon>Lasius</taxon>
        <taxon>Lasius</taxon>
    </lineage>
</organism>
<reference evidence="1 2" key="1">
    <citation type="submission" date="2024-04" db="EMBL/GenBank/DDBJ databases">
        <authorList>
            <consortium name="Molecular Ecology Group"/>
        </authorList>
    </citation>
    <scope>NUCLEOTIDE SEQUENCE [LARGE SCALE GENOMIC DNA]</scope>
</reference>
<name>A0AAV2N0V5_9HYME</name>
<dbReference type="Proteomes" id="UP001497644">
    <property type="component" value="Chromosome 1"/>
</dbReference>
<accession>A0AAV2N0V5</accession>
<dbReference type="EMBL" id="OZ034824">
    <property type="protein sequence ID" value="CAL1673370.1"/>
    <property type="molecule type" value="Genomic_DNA"/>
</dbReference>
<evidence type="ECO:0000313" key="2">
    <source>
        <dbReference type="Proteomes" id="UP001497644"/>
    </source>
</evidence>
<gene>
    <name evidence="1" type="ORF">LPLAT_LOCUS278</name>
</gene>
<keyword evidence="2" id="KW-1185">Reference proteome</keyword>
<sequence>MDRIQRRGGIVTSDGVVLVAREGGLDNENHGDAGCTTVATTSIPEGFDRPRARPASLQKRIVRPFKLGLSYSYARRVDTAPRVCIAIHCCDKLSRTLAPSQCRPRSVPFERGPPLGTRCRE</sequence>